<organism evidence="1 2">
    <name type="scientific">Euplotes crassus</name>
    <dbReference type="NCBI Taxonomy" id="5936"/>
    <lineage>
        <taxon>Eukaryota</taxon>
        <taxon>Sar</taxon>
        <taxon>Alveolata</taxon>
        <taxon>Ciliophora</taxon>
        <taxon>Intramacronucleata</taxon>
        <taxon>Spirotrichea</taxon>
        <taxon>Hypotrichia</taxon>
        <taxon>Euplotida</taxon>
        <taxon>Euplotidae</taxon>
        <taxon>Moneuplotes</taxon>
    </lineage>
</organism>
<name>A0AAD1XV16_EUPCR</name>
<dbReference type="Proteomes" id="UP001295684">
    <property type="component" value="Unassembled WGS sequence"/>
</dbReference>
<dbReference type="AlphaFoldDB" id="A0AAD1XV16"/>
<gene>
    <name evidence="1" type="ORF">ECRASSUSDP1_LOCUS21324</name>
</gene>
<comment type="caution">
    <text evidence="1">The sequence shown here is derived from an EMBL/GenBank/DDBJ whole genome shotgun (WGS) entry which is preliminary data.</text>
</comment>
<evidence type="ECO:0000313" key="2">
    <source>
        <dbReference type="Proteomes" id="UP001295684"/>
    </source>
</evidence>
<proteinExistence type="predicted"/>
<reference evidence="1" key="1">
    <citation type="submission" date="2023-07" db="EMBL/GenBank/DDBJ databases">
        <authorList>
            <consortium name="AG Swart"/>
            <person name="Singh M."/>
            <person name="Singh A."/>
            <person name="Seah K."/>
            <person name="Emmerich C."/>
        </authorList>
    </citation>
    <scope>NUCLEOTIDE SEQUENCE</scope>
    <source>
        <strain evidence="1">DP1</strain>
    </source>
</reference>
<keyword evidence="2" id="KW-1185">Reference proteome</keyword>
<accession>A0AAD1XV16</accession>
<protein>
    <submittedName>
        <fullName evidence="1">Uncharacterized protein</fullName>
    </submittedName>
</protein>
<dbReference type="EMBL" id="CAMPGE010021783">
    <property type="protein sequence ID" value="CAI2379903.1"/>
    <property type="molecule type" value="Genomic_DNA"/>
</dbReference>
<evidence type="ECO:0000313" key="1">
    <source>
        <dbReference type="EMBL" id="CAI2379903.1"/>
    </source>
</evidence>
<sequence>MDKKKGIEESILKKGGKLQKQIQENLVEASTGRKYLLNISLLYASGLKNISLVDNIMKRNNFNLDYTILFSISQFPDQSRFNKLLAKPFIKEISECKLFFHNFKLTSKTLYRRNICNYLPLVTNKLFLSCILVPRNFLRKILQIGRHIDKFVFQYCYIRFDYFKLSDSIHYSTSTISIIQRSPAERKYWEQNPEKVSILLRAISQTDLKKSLKVFSFDIPEPKNYIQECSQALGILSSNPEN</sequence>